<feature type="compositionally biased region" description="Polar residues" evidence="1">
    <location>
        <begin position="55"/>
        <end position="68"/>
    </location>
</feature>
<accession>A0A4Y2WSN4</accession>
<feature type="region of interest" description="Disordered" evidence="1">
    <location>
        <begin position="40"/>
        <end position="68"/>
    </location>
</feature>
<dbReference type="EMBL" id="BGPR01064872">
    <property type="protein sequence ID" value="GBO39778.1"/>
    <property type="molecule type" value="Genomic_DNA"/>
</dbReference>
<protein>
    <submittedName>
        <fullName evidence="2">Uncharacterized protein</fullName>
    </submittedName>
</protein>
<proteinExistence type="predicted"/>
<name>A0A4Y2WSN4_ARAVE</name>
<sequence length="68" mass="7620">IVRVYLNEEFPARWLTAMASLDVTLLDFLCGYGKDKEYASSVASTEDLKTRTTHADSPTINASRQHVD</sequence>
<dbReference type="AlphaFoldDB" id="A0A4Y2WSN4"/>
<gene>
    <name evidence="2" type="ORF">AVEN_101360_1</name>
</gene>
<dbReference type="Proteomes" id="UP000499080">
    <property type="component" value="Unassembled WGS sequence"/>
</dbReference>
<reference evidence="2 3" key="1">
    <citation type="journal article" date="2019" name="Sci. Rep.">
        <title>Orb-weaving spider Araneus ventricosus genome elucidates the spidroin gene catalogue.</title>
        <authorList>
            <person name="Kono N."/>
            <person name="Nakamura H."/>
            <person name="Ohtoshi R."/>
            <person name="Moran D.A.P."/>
            <person name="Shinohara A."/>
            <person name="Yoshida Y."/>
            <person name="Fujiwara M."/>
            <person name="Mori M."/>
            <person name="Tomita M."/>
            <person name="Arakawa K."/>
        </authorList>
    </citation>
    <scope>NUCLEOTIDE SEQUENCE [LARGE SCALE GENOMIC DNA]</scope>
</reference>
<organism evidence="2 3">
    <name type="scientific">Araneus ventricosus</name>
    <name type="common">Orbweaver spider</name>
    <name type="synonym">Epeira ventricosa</name>
    <dbReference type="NCBI Taxonomy" id="182803"/>
    <lineage>
        <taxon>Eukaryota</taxon>
        <taxon>Metazoa</taxon>
        <taxon>Ecdysozoa</taxon>
        <taxon>Arthropoda</taxon>
        <taxon>Chelicerata</taxon>
        <taxon>Arachnida</taxon>
        <taxon>Araneae</taxon>
        <taxon>Araneomorphae</taxon>
        <taxon>Entelegynae</taxon>
        <taxon>Araneoidea</taxon>
        <taxon>Araneidae</taxon>
        <taxon>Araneus</taxon>
    </lineage>
</organism>
<evidence type="ECO:0000256" key="1">
    <source>
        <dbReference type="SAM" id="MobiDB-lite"/>
    </source>
</evidence>
<evidence type="ECO:0000313" key="2">
    <source>
        <dbReference type="EMBL" id="GBO39778.1"/>
    </source>
</evidence>
<comment type="caution">
    <text evidence="2">The sequence shown here is derived from an EMBL/GenBank/DDBJ whole genome shotgun (WGS) entry which is preliminary data.</text>
</comment>
<keyword evidence="3" id="KW-1185">Reference proteome</keyword>
<evidence type="ECO:0000313" key="3">
    <source>
        <dbReference type="Proteomes" id="UP000499080"/>
    </source>
</evidence>
<feature type="non-terminal residue" evidence="2">
    <location>
        <position position="1"/>
    </location>
</feature>